<dbReference type="CDD" id="cd06581">
    <property type="entry name" value="TM_PBP1_LivM_like"/>
    <property type="match status" value="1"/>
</dbReference>
<dbReference type="Proteomes" id="UP000317496">
    <property type="component" value="Chromosome"/>
</dbReference>
<feature type="transmembrane region" description="Helical" evidence="6">
    <location>
        <begin position="96"/>
        <end position="116"/>
    </location>
</feature>
<organism evidence="7 8">
    <name type="scientific">Ferrovibrio terrae</name>
    <dbReference type="NCBI Taxonomy" id="2594003"/>
    <lineage>
        <taxon>Bacteria</taxon>
        <taxon>Pseudomonadati</taxon>
        <taxon>Pseudomonadota</taxon>
        <taxon>Alphaproteobacteria</taxon>
        <taxon>Rhodospirillales</taxon>
        <taxon>Rhodospirillaceae</taxon>
        <taxon>Ferrovibrio</taxon>
    </lineage>
</organism>
<keyword evidence="8" id="KW-1185">Reference proteome</keyword>
<evidence type="ECO:0000256" key="4">
    <source>
        <dbReference type="ARBA" id="ARBA00022989"/>
    </source>
</evidence>
<name>A0A516GXY3_9PROT</name>
<evidence type="ECO:0000313" key="7">
    <source>
        <dbReference type="EMBL" id="QDO96408.1"/>
    </source>
</evidence>
<feature type="transmembrane region" description="Helical" evidence="6">
    <location>
        <begin position="70"/>
        <end position="90"/>
    </location>
</feature>
<evidence type="ECO:0000256" key="6">
    <source>
        <dbReference type="SAM" id="Phobius"/>
    </source>
</evidence>
<dbReference type="PANTHER" id="PTHR30482">
    <property type="entry name" value="HIGH-AFFINITY BRANCHED-CHAIN AMINO ACID TRANSPORT SYSTEM PERMEASE"/>
    <property type="match status" value="1"/>
</dbReference>
<evidence type="ECO:0000313" key="8">
    <source>
        <dbReference type="Proteomes" id="UP000317496"/>
    </source>
</evidence>
<evidence type="ECO:0000256" key="3">
    <source>
        <dbReference type="ARBA" id="ARBA00022692"/>
    </source>
</evidence>
<comment type="subcellular location">
    <subcellularLocation>
        <location evidence="1">Cell membrane</location>
        <topology evidence="1">Multi-pass membrane protein</topology>
    </subcellularLocation>
</comment>
<feature type="transmembrane region" description="Helical" evidence="6">
    <location>
        <begin position="221"/>
        <end position="243"/>
    </location>
</feature>
<evidence type="ECO:0000256" key="1">
    <source>
        <dbReference type="ARBA" id="ARBA00004651"/>
    </source>
</evidence>
<keyword evidence="2" id="KW-1003">Cell membrane</keyword>
<dbReference type="KEGG" id="fer:FNB15_03540"/>
<gene>
    <name evidence="7" type="ORF">FNB15_03540</name>
</gene>
<keyword evidence="4 6" id="KW-1133">Transmembrane helix</keyword>
<evidence type="ECO:0000256" key="5">
    <source>
        <dbReference type="ARBA" id="ARBA00023136"/>
    </source>
</evidence>
<proteinExistence type="predicted"/>
<dbReference type="EMBL" id="CP041636">
    <property type="protein sequence ID" value="QDO96408.1"/>
    <property type="molecule type" value="Genomic_DNA"/>
</dbReference>
<dbReference type="RefSeq" id="WP_144067389.1">
    <property type="nucleotide sequence ID" value="NZ_CP041636.1"/>
</dbReference>
<reference evidence="7 8" key="1">
    <citation type="submission" date="2019-07" db="EMBL/GenBank/DDBJ databases">
        <title>Genome sequencing for Ferrovibrio sp. K5.</title>
        <authorList>
            <person name="Park S.-J."/>
        </authorList>
    </citation>
    <scope>NUCLEOTIDE SEQUENCE [LARGE SCALE GENOMIC DNA]</scope>
    <source>
        <strain evidence="7 8">K5</strain>
    </source>
</reference>
<dbReference type="InterPro" id="IPR043428">
    <property type="entry name" value="LivM-like"/>
</dbReference>
<accession>A0A516GXY3</accession>
<dbReference type="AlphaFoldDB" id="A0A516GXY3"/>
<dbReference type="Pfam" id="PF02653">
    <property type="entry name" value="BPD_transp_2"/>
    <property type="match status" value="1"/>
</dbReference>
<evidence type="ECO:0000256" key="2">
    <source>
        <dbReference type="ARBA" id="ARBA00022475"/>
    </source>
</evidence>
<feature type="transmembrane region" description="Helical" evidence="6">
    <location>
        <begin position="255"/>
        <end position="283"/>
    </location>
</feature>
<feature type="transmembrane region" description="Helical" evidence="6">
    <location>
        <begin position="304"/>
        <end position="322"/>
    </location>
</feature>
<keyword evidence="5 6" id="KW-0472">Membrane</keyword>
<feature type="transmembrane region" description="Helical" evidence="6">
    <location>
        <begin position="172"/>
        <end position="191"/>
    </location>
</feature>
<protein>
    <submittedName>
        <fullName evidence="7">Branched-chain amino acid ABC transporter permease</fullName>
    </submittedName>
</protein>
<dbReference type="InterPro" id="IPR001851">
    <property type="entry name" value="ABC_transp_permease"/>
</dbReference>
<feature type="transmembrane region" description="Helical" evidence="6">
    <location>
        <begin position="21"/>
        <end position="39"/>
    </location>
</feature>
<feature type="transmembrane region" description="Helical" evidence="6">
    <location>
        <begin position="45"/>
        <end position="63"/>
    </location>
</feature>
<keyword evidence="3 6" id="KW-0812">Transmembrane</keyword>
<sequence length="347" mass="37167">MRSGVFFQNYAAEEQLWDSPAARYWMVAFVAILALFPLVASDYLIAIACIIGIHVIATLGLNITTGNTGLISLAHAAFLGVGAYSAAWLSKQGVPFYLVLPLAGLTAAATGIVTGLPSLRVKGLYLAIATLAAHFVLTFIFREWRAVTGGFGGTNVVSPSLFGFDLGGDRRIYYIIMICALVVGIATRNLFRTHIGRALIAVRDRDISAAVIGVNLLKAKLTAFALGAFYAGIAGALLGYYYGAVNPEYFSLTLAIFYLAATIVGGLGRILGSVLGATFMAFVPEALRLGTHVLSQWVPSAAKIVLPMGQVVFGALIILFLVCEPHGLAEIWARVRRFFHLWPFKTS</sequence>
<dbReference type="PANTHER" id="PTHR30482:SF5">
    <property type="entry name" value="ABC TRANSPORTER PERMEASE PROTEIN"/>
    <property type="match status" value="1"/>
</dbReference>
<dbReference type="OrthoDB" id="9814461at2"/>
<feature type="transmembrane region" description="Helical" evidence="6">
    <location>
        <begin position="123"/>
        <end position="141"/>
    </location>
</feature>
<dbReference type="GO" id="GO:0015658">
    <property type="term" value="F:branched-chain amino acid transmembrane transporter activity"/>
    <property type="evidence" value="ECO:0007669"/>
    <property type="project" value="InterPro"/>
</dbReference>
<dbReference type="GO" id="GO:0005886">
    <property type="term" value="C:plasma membrane"/>
    <property type="evidence" value="ECO:0007669"/>
    <property type="project" value="UniProtKB-SubCell"/>
</dbReference>